<dbReference type="EMBL" id="CP111018">
    <property type="protein sequence ID" value="WAR10724.1"/>
    <property type="molecule type" value="Genomic_DNA"/>
</dbReference>
<evidence type="ECO:0000313" key="1">
    <source>
        <dbReference type="EMBL" id="WAR10724.1"/>
    </source>
</evidence>
<keyword evidence="2" id="KW-1185">Reference proteome</keyword>
<reference evidence="1" key="1">
    <citation type="submission" date="2022-11" db="EMBL/GenBank/DDBJ databases">
        <title>Centuries of genome instability and evolution in soft-shell clam transmissible cancer (bioRxiv).</title>
        <authorList>
            <person name="Hart S.F.M."/>
            <person name="Yonemitsu M.A."/>
            <person name="Giersch R.M."/>
            <person name="Beal B.F."/>
            <person name="Arriagada G."/>
            <person name="Davis B.W."/>
            <person name="Ostrander E.A."/>
            <person name="Goff S.P."/>
            <person name="Metzger M.J."/>
        </authorList>
    </citation>
    <scope>NUCLEOTIDE SEQUENCE</scope>
    <source>
        <strain evidence="1">MELC-2E11</strain>
        <tissue evidence="1">Siphon/mantle</tissue>
    </source>
</reference>
<sequence length="98" mass="11090">MSQNDGWVSRMKFIGIRQAQNLVWLHDSWAAVKLMSYSNCKAGKYEQMSKAEIFQYEQTSHTESLTVSPHIRQISPLEGPSVIHLGLTWSTPTPAINV</sequence>
<protein>
    <submittedName>
        <fullName evidence="1">Uncharacterized protein</fullName>
    </submittedName>
</protein>
<proteinExistence type="predicted"/>
<dbReference type="Proteomes" id="UP001164746">
    <property type="component" value="Chromosome 7"/>
</dbReference>
<organism evidence="1 2">
    <name type="scientific">Mya arenaria</name>
    <name type="common">Soft-shell clam</name>
    <dbReference type="NCBI Taxonomy" id="6604"/>
    <lineage>
        <taxon>Eukaryota</taxon>
        <taxon>Metazoa</taxon>
        <taxon>Spiralia</taxon>
        <taxon>Lophotrochozoa</taxon>
        <taxon>Mollusca</taxon>
        <taxon>Bivalvia</taxon>
        <taxon>Autobranchia</taxon>
        <taxon>Heteroconchia</taxon>
        <taxon>Euheterodonta</taxon>
        <taxon>Imparidentia</taxon>
        <taxon>Neoheterodontei</taxon>
        <taxon>Myida</taxon>
        <taxon>Myoidea</taxon>
        <taxon>Myidae</taxon>
        <taxon>Mya</taxon>
    </lineage>
</organism>
<accession>A0ABY7ENQ9</accession>
<evidence type="ECO:0000313" key="2">
    <source>
        <dbReference type="Proteomes" id="UP001164746"/>
    </source>
</evidence>
<gene>
    <name evidence="1" type="ORF">MAR_035800</name>
</gene>
<name>A0ABY7ENQ9_MYAAR</name>